<dbReference type="AlphaFoldDB" id="A0A8J7WFQ0"/>
<evidence type="ECO:0000313" key="2">
    <source>
        <dbReference type="Proteomes" id="UP000681356"/>
    </source>
</evidence>
<evidence type="ECO:0008006" key="3">
    <source>
        <dbReference type="Google" id="ProtNLM"/>
    </source>
</evidence>
<organism evidence="1 2">
    <name type="scientific">Thetidibacter halocola</name>
    <dbReference type="NCBI Taxonomy" id="2827239"/>
    <lineage>
        <taxon>Bacteria</taxon>
        <taxon>Pseudomonadati</taxon>
        <taxon>Pseudomonadota</taxon>
        <taxon>Alphaproteobacteria</taxon>
        <taxon>Rhodobacterales</taxon>
        <taxon>Roseobacteraceae</taxon>
        <taxon>Thetidibacter</taxon>
    </lineage>
</organism>
<gene>
    <name evidence="1" type="ORF">KB874_17920</name>
</gene>
<dbReference type="Proteomes" id="UP000681356">
    <property type="component" value="Unassembled WGS sequence"/>
</dbReference>
<evidence type="ECO:0000313" key="1">
    <source>
        <dbReference type="EMBL" id="MBS0125967.1"/>
    </source>
</evidence>
<dbReference type="SUPFAM" id="SSF56112">
    <property type="entry name" value="Protein kinase-like (PK-like)"/>
    <property type="match status" value="1"/>
</dbReference>
<protein>
    <recommendedName>
        <fullName evidence="3">Aminoglycoside phosphotransferase domain-containing protein</fullName>
    </recommendedName>
</protein>
<dbReference type="RefSeq" id="WP_212537929.1">
    <property type="nucleotide sequence ID" value="NZ_JAGTUU010000007.1"/>
</dbReference>
<dbReference type="EMBL" id="JAGTUU010000007">
    <property type="protein sequence ID" value="MBS0125967.1"/>
    <property type="molecule type" value="Genomic_DNA"/>
</dbReference>
<name>A0A8J7WFQ0_9RHOB</name>
<sequence>MNATTRRQQRLRSEAEAFFGQKVREITAPGGTSRASLRLHFDDRTVIGSLRPNFRRTHLEAHILQRLAPFCDDIPVCYGVVGDIMFQSDVGERRLNREVVTLRPADQVALAEDAVAAIFRIQAAARQTDLTQTLPHLGNSRSWIENFIAGVEILEPVLGKPLSKGFDRVAIAEVLDHSGQQFVKWDCRSGNAALDQAGRLRWFDFEYAGLRHGAEDFAWLIGDETWPLDGETMFDIVEDGFDPDCGHERYDYMSYLTVYTALHCIQRLKLILEEVQSRGWRAKDEIRQKDDVGKDPDFAAHLCGVAAFFADQHPLTFLLTPYLEAAEAQFRKIAAGRR</sequence>
<keyword evidence="2" id="KW-1185">Reference proteome</keyword>
<dbReference type="InterPro" id="IPR011009">
    <property type="entry name" value="Kinase-like_dom_sf"/>
</dbReference>
<accession>A0A8J7WFQ0</accession>
<proteinExistence type="predicted"/>
<comment type="caution">
    <text evidence="1">The sequence shown here is derived from an EMBL/GenBank/DDBJ whole genome shotgun (WGS) entry which is preliminary data.</text>
</comment>
<reference evidence="1" key="1">
    <citation type="submission" date="2021-04" db="EMBL/GenBank/DDBJ databases">
        <authorList>
            <person name="Yoon J."/>
        </authorList>
    </citation>
    <scope>NUCLEOTIDE SEQUENCE</scope>
    <source>
        <strain evidence="1">KMU-90</strain>
    </source>
</reference>